<dbReference type="InterPro" id="IPR037196">
    <property type="entry name" value="HSP90_C"/>
</dbReference>
<dbReference type="Gene3D" id="3.30.565.10">
    <property type="entry name" value="Histidine kinase-like ATPase, C-terminal domain"/>
    <property type="match status" value="1"/>
</dbReference>
<dbReference type="InterPro" id="IPR003594">
    <property type="entry name" value="HATPase_dom"/>
</dbReference>
<dbReference type="GO" id="GO:0005524">
    <property type="term" value="F:ATP binding"/>
    <property type="evidence" value="ECO:0007669"/>
    <property type="project" value="UniProtKB-UniRule"/>
</dbReference>
<dbReference type="GO" id="GO:0140662">
    <property type="term" value="F:ATP-dependent protein folding chaperone"/>
    <property type="evidence" value="ECO:0007669"/>
    <property type="project" value="InterPro"/>
</dbReference>
<organism evidence="11 12">
    <name type="scientific">Nitrospirillum viridazoti CBAmc</name>
    <dbReference type="NCBI Taxonomy" id="1441467"/>
    <lineage>
        <taxon>Bacteria</taxon>
        <taxon>Pseudomonadati</taxon>
        <taxon>Pseudomonadota</taxon>
        <taxon>Alphaproteobacteria</taxon>
        <taxon>Rhodospirillales</taxon>
        <taxon>Azospirillaceae</taxon>
        <taxon>Nitrospirillum</taxon>
        <taxon>Nitrospirillum viridazoti</taxon>
    </lineage>
</organism>
<keyword evidence="5 8" id="KW-0067">ATP-binding</keyword>
<dbReference type="AlphaFoldDB" id="A0A248JRX0"/>
<feature type="binding site" evidence="9">
    <location>
        <position position="330"/>
    </location>
    <ligand>
        <name>ATP</name>
        <dbReference type="ChEBI" id="CHEBI:30616"/>
    </ligand>
</feature>
<proteinExistence type="inferred from homology"/>
<evidence type="ECO:0000256" key="4">
    <source>
        <dbReference type="ARBA" id="ARBA00022741"/>
    </source>
</evidence>
<evidence type="ECO:0000256" key="9">
    <source>
        <dbReference type="PIRSR" id="PIRSR002583-1"/>
    </source>
</evidence>
<dbReference type="HAMAP" id="MF_00505">
    <property type="entry name" value="HSP90"/>
    <property type="match status" value="1"/>
</dbReference>
<dbReference type="SUPFAM" id="SSF110942">
    <property type="entry name" value="HSP90 C-terminal domain"/>
    <property type="match status" value="1"/>
</dbReference>
<evidence type="ECO:0000313" key="11">
    <source>
        <dbReference type="EMBL" id="ASG21482.1"/>
    </source>
</evidence>
<feature type="binding site" evidence="9">
    <location>
        <position position="84"/>
    </location>
    <ligand>
        <name>ATP</name>
        <dbReference type="ChEBI" id="CHEBI:30616"/>
    </ligand>
</feature>
<dbReference type="Gene3D" id="1.20.120.790">
    <property type="entry name" value="Heat shock protein 90, C-terminal domain"/>
    <property type="match status" value="1"/>
</dbReference>
<evidence type="ECO:0000313" key="12">
    <source>
        <dbReference type="Proteomes" id="UP000197153"/>
    </source>
</evidence>
<dbReference type="Pfam" id="PF13589">
    <property type="entry name" value="HATPase_c_3"/>
    <property type="match status" value="1"/>
</dbReference>
<keyword evidence="7 8" id="KW-0143">Chaperone</keyword>
<feature type="binding site" evidence="9">
    <location>
        <position position="37"/>
    </location>
    <ligand>
        <name>ATP</name>
        <dbReference type="ChEBI" id="CHEBI:30616"/>
    </ligand>
</feature>
<comment type="subcellular location">
    <subcellularLocation>
        <location evidence="1 8">Cytoplasm</location>
    </subcellularLocation>
</comment>
<name>A0A248JRX0_9PROT</name>
<comment type="caution">
    <text evidence="8">Lacks conserved residue(s) required for the propagation of feature annotation.</text>
</comment>
<comment type="similarity">
    <text evidence="2 8">Belongs to the heat shock protein 90 family.</text>
</comment>
<dbReference type="CDD" id="cd16927">
    <property type="entry name" value="HATPase_Hsp90-like"/>
    <property type="match status" value="1"/>
</dbReference>
<feature type="binding site" evidence="9">
    <location>
        <position position="79"/>
    </location>
    <ligand>
        <name>ATP</name>
        <dbReference type="ChEBI" id="CHEBI:30616"/>
    </ligand>
</feature>
<dbReference type="InterPro" id="IPR036890">
    <property type="entry name" value="HATPase_C_sf"/>
</dbReference>
<dbReference type="SMART" id="SM00387">
    <property type="entry name" value="HATPase_c"/>
    <property type="match status" value="1"/>
</dbReference>
<feature type="domain" description="Histidine kinase/HSP90-like ATPase" evidence="10">
    <location>
        <begin position="26"/>
        <end position="188"/>
    </location>
</feature>
<dbReference type="SUPFAM" id="SSF54211">
    <property type="entry name" value="Ribosomal protein S5 domain 2-like"/>
    <property type="match status" value="1"/>
</dbReference>
<dbReference type="GO" id="GO:0005737">
    <property type="term" value="C:cytoplasm"/>
    <property type="evidence" value="ECO:0007669"/>
    <property type="project" value="UniProtKB-SubCell"/>
</dbReference>
<protein>
    <recommendedName>
        <fullName evidence="8">Chaperone protein HtpG</fullName>
    </recommendedName>
    <alternativeName>
        <fullName evidence="8">Heat shock protein HtpG</fullName>
    </alternativeName>
    <alternativeName>
        <fullName evidence="8">High temperature protein G</fullName>
    </alternativeName>
</protein>
<feature type="region of interest" description="C" evidence="8">
    <location>
        <begin position="552"/>
        <end position="634"/>
    </location>
</feature>
<comment type="function">
    <text evidence="8">Molecular chaperone. Has ATPase activity.</text>
</comment>
<evidence type="ECO:0000256" key="5">
    <source>
        <dbReference type="ARBA" id="ARBA00022840"/>
    </source>
</evidence>
<evidence type="ECO:0000256" key="8">
    <source>
        <dbReference type="HAMAP-Rule" id="MF_00505"/>
    </source>
</evidence>
<evidence type="ECO:0000256" key="3">
    <source>
        <dbReference type="ARBA" id="ARBA00022490"/>
    </source>
</evidence>
<dbReference type="Gene3D" id="3.30.230.80">
    <property type="match status" value="1"/>
</dbReference>
<dbReference type="NCBIfam" id="NF003555">
    <property type="entry name" value="PRK05218.1"/>
    <property type="match status" value="1"/>
</dbReference>
<dbReference type="EMBL" id="CP022110">
    <property type="protein sequence ID" value="ASG21482.1"/>
    <property type="molecule type" value="Genomic_DNA"/>
</dbReference>
<dbReference type="FunFam" id="3.30.565.10:FF:000009">
    <property type="entry name" value="Molecular chaperone HtpG"/>
    <property type="match status" value="1"/>
</dbReference>
<dbReference type="InterPro" id="IPR020575">
    <property type="entry name" value="Hsp90_N"/>
</dbReference>
<sequence>MSEEKLSFQAEVSRLLDIVAHSLYSEKEVFLRELISNASDACDKLRYASLTQPELTAGDANFRITLTPDTAARTLTIADNGIGMNRDDLVENLGTIARSGTANFMAALSQKAEAKKDGEKDVSLIGQFGVGFYSAFMVAGEVEVYSRKAGESQGWRWTSDGKGSFTVGESDDAPARGSRIVLHLRDGEDDYLQTYRLQSIVKKYSDHISIPVLVGDDEKPANAASALWTRPKSEITAEQYKEFYHHVGHAFDDPWLTLHWRAEGVLEYTNLLFIPEAKPFDLFEPERKHRVKLYVRRVFITEGPEGLIPAYLRFLRGVVDSEDLPLNVSREMLQHNPMLAKMRTGIAKRVLGDLARKADDADSKADYARFWENFGAVLKEGLYEEREQRDTLLKLLRAYSTHGGTHGDELVSLEDYVGRMKPGQDAIYYITGEDKAALARSPHLEGFRAKGVEVLFLTDAVDEFWLQSVTQYKDHAFKSVTRGGADLANVTAEDKNDETPKAPEDSVADLVALAKLTLGDAVKDVRTSERLRESAVCLVADEGDMDIHLERMLKAHRRLDETSKRILEVNPTHPLIRRLADLAKANGAGGAQGEALADAAWLLLDQARILEGEPLPDPVAFGRRLATFVEKGLA</sequence>
<keyword evidence="3 8" id="KW-0963">Cytoplasm</keyword>
<dbReference type="RefSeq" id="WP_088872185.1">
    <property type="nucleotide sequence ID" value="NZ_CP022110.1"/>
</dbReference>
<keyword evidence="4 8" id="KW-0547">Nucleotide-binding</keyword>
<dbReference type="KEGG" id="nao:Y958_12145"/>
<feature type="binding site" evidence="9">
    <location>
        <position position="92"/>
    </location>
    <ligand>
        <name>ATP</name>
        <dbReference type="ChEBI" id="CHEBI:30616"/>
    </ligand>
</feature>
<evidence type="ECO:0000256" key="2">
    <source>
        <dbReference type="ARBA" id="ARBA00008239"/>
    </source>
</evidence>
<dbReference type="PRINTS" id="PR00775">
    <property type="entry name" value="HEATSHOCK90"/>
</dbReference>
<feature type="binding site" evidence="9">
    <location>
        <position position="33"/>
    </location>
    <ligand>
        <name>ATP</name>
        <dbReference type="ChEBI" id="CHEBI:30616"/>
    </ligand>
</feature>
<feature type="binding site" evidence="9">
    <location>
        <begin position="99"/>
        <end position="100"/>
    </location>
    <ligand>
        <name>ATP</name>
        <dbReference type="ChEBI" id="CHEBI:30616"/>
    </ligand>
</feature>
<evidence type="ECO:0000256" key="6">
    <source>
        <dbReference type="ARBA" id="ARBA00023016"/>
    </source>
</evidence>
<dbReference type="Gene3D" id="3.40.50.11260">
    <property type="match status" value="1"/>
</dbReference>
<dbReference type="GO" id="GO:0016887">
    <property type="term" value="F:ATP hydrolysis activity"/>
    <property type="evidence" value="ECO:0007669"/>
    <property type="project" value="InterPro"/>
</dbReference>
<dbReference type="Pfam" id="PF00183">
    <property type="entry name" value="HSP90"/>
    <property type="match status" value="1"/>
</dbReference>
<dbReference type="PANTHER" id="PTHR11528">
    <property type="entry name" value="HEAT SHOCK PROTEIN 90 FAMILY MEMBER"/>
    <property type="match status" value="1"/>
</dbReference>
<dbReference type="Proteomes" id="UP000197153">
    <property type="component" value="Chromosome 1"/>
</dbReference>
<accession>A0A248JRX0</accession>
<keyword evidence="12" id="KW-1185">Reference proteome</keyword>
<dbReference type="SUPFAM" id="SSF55874">
    <property type="entry name" value="ATPase domain of HSP90 chaperone/DNA topoisomerase II/histidine kinase"/>
    <property type="match status" value="1"/>
</dbReference>
<evidence type="ECO:0000256" key="7">
    <source>
        <dbReference type="ARBA" id="ARBA00023186"/>
    </source>
</evidence>
<dbReference type="PIRSF" id="PIRSF002583">
    <property type="entry name" value="Hsp90"/>
    <property type="match status" value="1"/>
</dbReference>
<gene>
    <name evidence="8" type="primary">htpG</name>
    <name evidence="11" type="ORF">Y958_12145</name>
</gene>
<dbReference type="GO" id="GO:0051082">
    <property type="term" value="F:unfolded protein binding"/>
    <property type="evidence" value="ECO:0007669"/>
    <property type="project" value="UniProtKB-UniRule"/>
</dbReference>
<comment type="subunit">
    <text evidence="8">Homodimer.</text>
</comment>
<evidence type="ECO:0000259" key="10">
    <source>
        <dbReference type="SMART" id="SM00387"/>
    </source>
</evidence>
<keyword evidence="6 8" id="KW-0346">Stress response</keyword>
<evidence type="ECO:0000256" key="1">
    <source>
        <dbReference type="ARBA" id="ARBA00004496"/>
    </source>
</evidence>
<feature type="binding site" evidence="9">
    <location>
        <begin position="127"/>
        <end position="132"/>
    </location>
    <ligand>
        <name>ATP</name>
        <dbReference type="ChEBI" id="CHEBI:30616"/>
    </ligand>
</feature>
<dbReference type="InterPro" id="IPR001404">
    <property type="entry name" value="Hsp90_fam"/>
</dbReference>
<dbReference type="InterPro" id="IPR020568">
    <property type="entry name" value="Ribosomal_Su5_D2-typ_SF"/>
</dbReference>
<feature type="region of interest" description="A; substrate-binding" evidence="8">
    <location>
        <begin position="1"/>
        <end position="330"/>
    </location>
</feature>
<reference evidence="11 12" key="1">
    <citation type="submission" date="2017-06" db="EMBL/GenBank/DDBJ databases">
        <title>Complete genome sequence of Nitrospirillum amazonense strain CBAmC, an endophytic nitrogen-fixing and plant growth-promoting bacterium, isolated from sugarcane.</title>
        <authorList>
            <person name="Schwab S."/>
            <person name="dos Santos Teixeira K.R."/>
            <person name="Simoes Araujo J.L."/>
            <person name="Soares Vidal M."/>
            <person name="Borges de Freitas H.R."/>
            <person name="Rivello Crivelaro A.L."/>
            <person name="Bueno de Camargo Nunes A."/>
            <person name="dos Santos C.M."/>
            <person name="Palmeira da Silva Rosa D."/>
            <person name="da Silva Padilha D."/>
            <person name="da Silva E."/>
            <person name="Araujo Terra L."/>
            <person name="Soares Mendes V."/>
            <person name="Farinelli L."/>
            <person name="Magalhaes Cruz L."/>
            <person name="Baldani J.I."/>
        </authorList>
    </citation>
    <scope>NUCLEOTIDE SEQUENCE [LARGE SCALE GENOMIC DNA]</scope>
    <source>
        <strain evidence="11 12">CBAmC</strain>
    </source>
</reference>